<name>A0A383EIE3_9ZZZZ</name>
<protein>
    <submittedName>
        <fullName evidence="1">Uncharacterized protein</fullName>
    </submittedName>
</protein>
<gene>
    <name evidence="1" type="ORF">METZ01_LOCUS509238</name>
</gene>
<proteinExistence type="predicted"/>
<accession>A0A383EIE3</accession>
<dbReference type="EMBL" id="UINC01226061">
    <property type="protein sequence ID" value="SVE56384.1"/>
    <property type="molecule type" value="Genomic_DNA"/>
</dbReference>
<dbReference type="AlphaFoldDB" id="A0A383EIE3"/>
<sequence length="166" mass="19540">MKTKFNLNEIEVAIKDIKHLKALKATNKEIEITKKVLENNYSPSDGKFCQDDSSDNFKYPFYVGFFAKENMKFIFENPIMLWFPAFYLVGACLSESLNPNDYDKWTDNDMDWTNTETERINLMMVDFKKNEFEISGVNLSHLNKELLIKGKFNKNKIVINIKKVRK</sequence>
<evidence type="ECO:0000313" key="1">
    <source>
        <dbReference type="EMBL" id="SVE56384.1"/>
    </source>
</evidence>
<reference evidence="1" key="1">
    <citation type="submission" date="2018-05" db="EMBL/GenBank/DDBJ databases">
        <authorList>
            <person name="Lanie J.A."/>
            <person name="Ng W.-L."/>
            <person name="Kazmierczak K.M."/>
            <person name="Andrzejewski T.M."/>
            <person name="Davidsen T.M."/>
            <person name="Wayne K.J."/>
            <person name="Tettelin H."/>
            <person name="Glass J.I."/>
            <person name="Rusch D."/>
            <person name="Podicherti R."/>
            <person name="Tsui H.-C.T."/>
            <person name="Winkler M.E."/>
        </authorList>
    </citation>
    <scope>NUCLEOTIDE SEQUENCE</scope>
</reference>
<organism evidence="1">
    <name type="scientific">marine metagenome</name>
    <dbReference type="NCBI Taxonomy" id="408172"/>
    <lineage>
        <taxon>unclassified sequences</taxon>
        <taxon>metagenomes</taxon>
        <taxon>ecological metagenomes</taxon>
    </lineage>
</organism>